<proteinExistence type="predicted"/>
<dbReference type="EMBL" id="JBHSNF010000001">
    <property type="protein sequence ID" value="MFC5525641.1"/>
    <property type="molecule type" value="Genomic_DNA"/>
</dbReference>
<feature type="domain" description="Peptidase S9 prolyl oligopeptidase catalytic" evidence="3">
    <location>
        <begin position="441"/>
        <end position="650"/>
    </location>
</feature>
<dbReference type="SUPFAM" id="SSF53474">
    <property type="entry name" value="alpha/beta-Hydrolases"/>
    <property type="match status" value="1"/>
</dbReference>
<name>A0ABW0QM22_9GAMM</name>
<gene>
    <name evidence="4" type="ORF">ACFPPA_07775</name>
</gene>
<dbReference type="RefSeq" id="WP_377318918.1">
    <property type="nucleotide sequence ID" value="NZ_JBHSNF010000001.1"/>
</dbReference>
<dbReference type="InterPro" id="IPR001375">
    <property type="entry name" value="Peptidase_S9_cat"/>
</dbReference>
<dbReference type="Pfam" id="PF00326">
    <property type="entry name" value="Peptidase_S9"/>
    <property type="match status" value="1"/>
</dbReference>
<comment type="caution">
    <text evidence="4">The sequence shown here is derived from an EMBL/GenBank/DDBJ whole genome shotgun (WGS) entry which is preliminary data.</text>
</comment>
<evidence type="ECO:0000313" key="4">
    <source>
        <dbReference type="EMBL" id="MFC5525641.1"/>
    </source>
</evidence>
<evidence type="ECO:0000256" key="1">
    <source>
        <dbReference type="ARBA" id="ARBA00022801"/>
    </source>
</evidence>
<feature type="signal peptide" evidence="2">
    <location>
        <begin position="1"/>
        <end position="22"/>
    </location>
</feature>
<dbReference type="EC" id="3.4.-.-" evidence="4"/>
<dbReference type="SUPFAM" id="SSF82171">
    <property type="entry name" value="DPP6 N-terminal domain-like"/>
    <property type="match status" value="1"/>
</dbReference>
<keyword evidence="1 4" id="KW-0378">Hydrolase</keyword>
<dbReference type="PANTHER" id="PTHR42776">
    <property type="entry name" value="SERINE PEPTIDASE S9 FAMILY MEMBER"/>
    <property type="match status" value="1"/>
</dbReference>
<dbReference type="InterPro" id="IPR029058">
    <property type="entry name" value="AB_hydrolase_fold"/>
</dbReference>
<dbReference type="PANTHER" id="PTHR42776:SF27">
    <property type="entry name" value="DIPEPTIDYL PEPTIDASE FAMILY MEMBER 6"/>
    <property type="match status" value="1"/>
</dbReference>
<dbReference type="Proteomes" id="UP001596114">
    <property type="component" value="Unassembled WGS sequence"/>
</dbReference>
<organism evidence="4 5">
    <name type="scientific">Rhodanobacter ginsengisoli</name>
    <dbReference type="NCBI Taxonomy" id="418646"/>
    <lineage>
        <taxon>Bacteria</taxon>
        <taxon>Pseudomonadati</taxon>
        <taxon>Pseudomonadota</taxon>
        <taxon>Gammaproteobacteria</taxon>
        <taxon>Lysobacterales</taxon>
        <taxon>Rhodanobacteraceae</taxon>
        <taxon>Rhodanobacter</taxon>
    </lineage>
</organism>
<protein>
    <submittedName>
        <fullName evidence="4">Alpha/beta hydrolase family protein</fullName>
        <ecNumber evidence="4">3.4.-.-</ecNumber>
    </submittedName>
</protein>
<evidence type="ECO:0000256" key="2">
    <source>
        <dbReference type="SAM" id="SignalP"/>
    </source>
</evidence>
<evidence type="ECO:0000259" key="3">
    <source>
        <dbReference type="Pfam" id="PF00326"/>
    </source>
</evidence>
<evidence type="ECO:0000313" key="5">
    <source>
        <dbReference type="Proteomes" id="UP001596114"/>
    </source>
</evidence>
<keyword evidence="2" id="KW-0732">Signal</keyword>
<feature type="chain" id="PRO_5046871756" evidence="2">
    <location>
        <begin position="23"/>
        <end position="667"/>
    </location>
</feature>
<dbReference type="GO" id="GO:0016787">
    <property type="term" value="F:hydrolase activity"/>
    <property type="evidence" value="ECO:0007669"/>
    <property type="project" value="UniProtKB-KW"/>
</dbReference>
<accession>A0ABW0QM22</accession>
<dbReference type="Gene3D" id="3.40.50.1820">
    <property type="entry name" value="alpha/beta hydrolase"/>
    <property type="match status" value="1"/>
</dbReference>
<reference evidence="5" key="1">
    <citation type="journal article" date="2019" name="Int. J. Syst. Evol. Microbiol.">
        <title>The Global Catalogue of Microorganisms (GCM) 10K type strain sequencing project: providing services to taxonomists for standard genome sequencing and annotation.</title>
        <authorList>
            <consortium name="The Broad Institute Genomics Platform"/>
            <consortium name="The Broad Institute Genome Sequencing Center for Infectious Disease"/>
            <person name="Wu L."/>
            <person name="Ma J."/>
        </authorList>
    </citation>
    <scope>NUCLEOTIDE SEQUENCE [LARGE SCALE GENOMIC DNA]</scope>
    <source>
        <strain evidence="5">CGMCC 1.16619</strain>
    </source>
</reference>
<sequence length="667" mass="72924">MTGMRRWIVAGLLALAGGVLHAQPVSFADLARHDQYRDVKISPDGKYLAATAVVKGQTVLALIRLSDKKGNLVRPRGEDDVISFRWVSPTRVVYSVGVRLGGYDVPLRTGELFAVNADGTGAKLLYGYRAGGMSNAASHIQRVPPERGTAEFIAAIPDDPHHMLVAISSWNAAGFERELPIAYRMDVRDGMKSKIVTAPMRGATFVADHQGRIRFAYAEANDGSAKVYQYPIGGGGWQFMQQRSDERSFPWAFSRDDSVVYFNCLPGNGLGVCELNPTTGVWKAVWSNPTVEADSLVQGMAEDDFIGVGFLDGRPGVGLFEGHQADAETLIRLMKRFPGENVRFTSGTRDGRLSVLLVQADADPGTFYLYDRATHKLSALLARASWIDPEQMASKQPFEFAARDGLKLQGYVSYPPGEETAKHLPMVVFVHGGPYGIQDDWDFDPYVQAMATRGYAVLQVNYRGSGGRGYEFMHSGWREWGGKMQDDVTDATRWAIAQGIADPQRICIFGGSYGGYAALEGAVKEPDLYKCAIGYVGVYDLALMYRRGDIPQSSYGESYLKQVLGGDMAVLAQRSPIDQLDRLKAHVMLVVGGKDTRVPPIQGSNLHVALNNRHIPHVWIDKPNETHGFYDEGNLTELYTQIVQFLGASIGPGVTARGATAGSAPTH</sequence>
<keyword evidence="5" id="KW-1185">Reference proteome</keyword>